<comment type="caution">
    <text evidence="2">The sequence shown here is derived from an EMBL/GenBank/DDBJ whole genome shotgun (WGS) entry which is preliminary data.</text>
</comment>
<feature type="domain" description="Phage tail lysozyme" evidence="1">
    <location>
        <begin position="409"/>
        <end position="500"/>
    </location>
</feature>
<proteinExistence type="predicted"/>
<dbReference type="RefSeq" id="WP_223991282.1">
    <property type="nucleotide sequence ID" value="NZ_CAJZAG010000007.1"/>
</dbReference>
<keyword evidence="3" id="KW-1185">Reference proteome</keyword>
<organism evidence="2 3">
    <name type="scientific">Cupriavidus pampae</name>
    <dbReference type="NCBI Taxonomy" id="659251"/>
    <lineage>
        <taxon>Bacteria</taxon>
        <taxon>Pseudomonadati</taxon>
        <taxon>Pseudomonadota</taxon>
        <taxon>Betaproteobacteria</taxon>
        <taxon>Burkholderiales</taxon>
        <taxon>Burkholderiaceae</taxon>
        <taxon>Cupriavidus</taxon>
    </lineage>
</organism>
<dbReference type="EMBL" id="CAJZAG010000007">
    <property type="protein sequence ID" value="CAG9177863.1"/>
    <property type="molecule type" value="Genomic_DNA"/>
</dbReference>
<sequence length="543" mass="56484">MANNDNIRELLVGLGFKVDETGLKNFDEGVERAAKGVTQLVTTIGASARSVSAGVSALASKLEEIYFVAQRTGATATSLKAFDFAARNLGISSETAFGAVESLAKYLRSNPAGERYLATLGVQTRNANGELRDTADILADVGKELANKPTLSGKYGEALGIDPNLLLAMRSGEFARFMQQYRDMSRNSGLDQAAEDSHRFMVQMRELGATFESFGIKVEGALLRKVGPLLEQFQGWVDEHGDEIAGRVADIASAILTAAETLGPPLRWVADQFIELDRVTDGWSTKILLLVSAFGALGGFKIVGGLWDMVKAVRALFAANAAAAAGGAAAGAGGAAGAAGAGAAGAGAAGAGAASAGAARAGAVAGRMSRFLPWLGRFAGAAGLGLYSSDLNTGEEAELARRRAAAGAEQRPAGAYGAAQWNPDRQANFKAWSGKDIRDSSLTEQLQFVHYELTQGADQRAGQLLRAAQNAQQAGEIVSRYYERPAQADAEAARRGASAVSLQQETNINVYGVSDPAAAGRAAADSQAQVNGDMVRNFQGAIA</sequence>
<dbReference type="Proteomes" id="UP000706525">
    <property type="component" value="Unassembled WGS sequence"/>
</dbReference>
<gene>
    <name evidence="2" type="ORF">LMG32289_03930</name>
</gene>
<protein>
    <recommendedName>
        <fullName evidence="1">Phage tail lysozyme domain-containing protein</fullName>
    </recommendedName>
</protein>
<evidence type="ECO:0000259" key="1">
    <source>
        <dbReference type="Pfam" id="PF18013"/>
    </source>
</evidence>
<dbReference type="InterPro" id="IPR041219">
    <property type="entry name" value="Phage_lysozyme2"/>
</dbReference>
<accession>A0ABN7YX54</accession>
<reference evidence="2 3" key="1">
    <citation type="submission" date="2021-08" db="EMBL/GenBank/DDBJ databases">
        <authorList>
            <person name="Peeters C."/>
        </authorList>
    </citation>
    <scope>NUCLEOTIDE SEQUENCE [LARGE SCALE GENOMIC DNA]</scope>
    <source>
        <strain evidence="2 3">LMG 32289</strain>
    </source>
</reference>
<dbReference type="Gene3D" id="1.10.530.10">
    <property type="match status" value="1"/>
</dbReference>
<name>A0ABN7YX54_9BURK</name>
<evidence type="ECO:0000313" key="2">
    <source>
        <dbReference type="EMBL" id="CAG9177863.1"/>
    </source>
</evidence>
<evidence type="ECO:0000313" key="3">
    <source>
        <dbReference type="Proteomes" id="UP000706525"/>
    </source>
</evidence>
<dbReference type="Pfam" id="PF18013">
    <property type="entry name" value="Phage_lysozyme2"/>
    <property type="match status" value="1"/>
</dbReference>